<keyword evidence="9" id="KW-0966">Cell projection</keyword>
<keyword evidence="1 7" id="KW-1003">Cell membrane</keyword>
<dbReference type="Proteomes" id="UP001210809">
    <property type="component" value="Unassembled WGS sequence"/>
</dbReference>
<protein>
    <recommendedName>
        <fullName evidence="7">Flagellar protein</fullName>
    </recommendedName>
</protein>
<evidence type="ECO:0000256" key="7">
    <source>
        <dbReference type="RuleBase" id="RU362064"/>
    </source>
</evidence>
<sequence>MEYVQLVCALIGVLALIFLFFWVLRKVNKGILSVSGKRLKVLDRASLGGEKSVVVVSVAGKCMVLGVTAGRIDKIEDLSITEEEYMSELYPEGSGRQDNFFAAFSDAMAKNIKNMRGKKASRDEESDCGDELPDVRKTDDGTNSDGKNSDERNTESK</sequence>
<dbReference type="Pfam" id="PF04347">
    <property type="entry name" value="FliO"/>
    <property type="match status" value="1"/>
</dbReference>
<evidence type="ECO:0000256" key="8">
    <source>
        <dbReference type="SAM" id="MobiDB-lite"/>
    </source>
</evidence>
<evidence type="ECO:0000313" key="10">
    <source>
        <dbReference type="Proteomes" id="UP001210809"/>
    </source>
</evidence>
<dbReference type="GO" id="GO:0005886">
    <property type="term" value="C:plasma membrane"/>
    <property type="evidence" value="ECO:0007669"/>
    <property type="project" value="UniProtKB-SubCell"/>
</dbReference>
<evidence type="ECO:0000256" key="5">
    <source>
        <dbReference type="ARBA" id="ARBA00023143"/>
    </source>
</evidence>
<dbReference type="PANTHER" id="PTHR38766">
    <property type="entry name" value="FLAGELLAR PROTEIN FLIO"/>
    <property type="match status" value="1"/>
</dbReference>
<dbReference type="AlphaFoldDB" id="A0AAW6D1Q3"/>
<comment type="caution">
    <text evidence="9">The sequence shown here is derived from an EMBL/GenBank/DDBJ whole genome shotgun (WGS) entry which is preliminary data.</text>
</comment>
<keyword evidence="9" id="KW-0282">Flagellum</keyword>
<reference evidence="9" key="1">
    <citation type="submission" date="2023-01" db="EMBL/GenBank/DDBJ databases">
        <title>Human gut microbiome strain richness.</title>
        <authorList>
            <person name="Chen-Liaw A."/>
        </authorList>
    </citation>
    <scope>NUCLEOTIDE SEQUENCE</scope>
    <source>
        <strain evidence="9">1001283st1_G1_1001283B150217_161031</strain>
    </source>
</reference>
<keyword evidence="5 7" id="KW-0975">Bacterial flagellum</keyword>
<feature type="compositionally biased region" description="Basic and acidic residues" evidence="8">
    <location>
        <begin position="147"/>
        <end position="157"/>
    </location>
</feature>
<evidence type="ECO:0000256" key="2">
    <source>
        <dbReference type="ARBA" id="ARBA00022692"/>
    </source>
</evidence>
<keyword evidence="9" id="KW-0969">Cilium</keyword>
<name>A0AAW6D1Q3_9FIRM</name>
<keyword evidence="3 7" id="KW-1133">Transmembrane helix</keyword>
<feature type="region of interest" description="Disordered" evidence="8">
    <location>
        <begin position="115"/>
        <end position="157"/>
    </location>
</feature>
<gene>
    <name evidence="9" type="primary">fliO</name>
    <name evidence="9" type="ORF">PNE09_03895</name>
</gene>
<comment type="similarity">
    <text evidence="6 7">Belongs to the FliO/MopB family.</text>
</comment>
<organism evidence="9 10">
    <name type="scientific">[Eubacterium] siraeum</name>
    <dbReference type="NCBI Taxonomy" id="39492"/>
    <lineage>
        <taxon>Bacteria</taxon>
        <taxon>Bacillati</taxon>
        <taxon>Bacillota</taxon>
        <taxon>Clostridia</taxon>
        <taxon>Eubacteriales</taxon>
        <taxon>Oscillospiraceae</taxon>
        <taxon>Oscillospiraceae incertae sedis</taxon>
    </lineage>
</organism>
<dbReference type="GO" id="GO:0009425">
    <property type="term" value="C:bacterial-type flagellum basal body"/>
    <property type="evidence" value="ECO:0007669"/>
    <property type="project" value="UniProtKB-SubCell"/>
</dbReference>
<evidence type="ECO:0000256" key="4">
    <source>
        <dbReference type="ARBA" id="ARBA00023136"/>
    </source>
</evidence>
<dbReference type="InterPro" id="IPR052205">
    <property type="entry name" value="FliO/MopB"/>
</dbReference>
<evidence type="ECO:0000313" key="9">
    <source>
        <dbReference type="EMBL" id="MDB8003208.1"/>
    </source>
</evidence>
<proteinExistence type="inferred from homology"/>
<evidence type="ECO:0000256" key="1">
    <source>
        <dbReference type="ARBA" id="ARBA00022475"/>
    </source>
</evidence>
<comment type="subcellular location">
    <subcellularLocation>
        <location evidence="7">Cell membrane</location>
    </subcellularLocation>
    <subcellularLocation>
        <location evidence="7">Bacterial flagellum basal body</location>
    </subcellularLocation>
</comment>
<keyword evidence="4 7" id="KW-0472">Membrane</keyword>
<evidence type="ECO:0000256" key="6">
    <source>
        <dbReference type="ARBA" id="ARBA00037937"/>
    </source>
</evidence>
<dbReference type="InterPro" id="IPR022781">
    <property type="entry name" value="Flagellar_biosynth_FliO"/>
</dbReference>
<dbReference type="EMBL" id="JAQLXW010000004">
    <property type="protein sequence ID" value="MDB8003208.1"/>
    <property type="molecule type" value="Genomic_DNA"/>
</dbReference>
<feature type="transmembrane region" description="Helical" evidence="7">
    <location>
        <begin position="6"/>
        <end position="24"/>
    </location>
</feature>
<dbReference type="GO" id="GO:0044781">
    <property type="term" value="P:bacterial-type flagellum organization"/>
    <property type="evidence" value="ECO:0007669"/>
    <property type="project" value="UniProtKB-UniRule"/>
</dbReference>
<evidence type="ECO:0000256" key="3">
    <source>
        <dbReference type="ARBA" id="ARBA00022989"/>
    </source>
</evidence>
<dbReference type="PANTHER" id="PTHR38766:SF1">
    <property type="entry name" value="FLAGELLAR PROTEIN FLIO"/>
    <property type="match status" value="1"/>
</dbReference>
<keyword evidence="2 7" id="KW-0812">Transmembrane</keyword>
<dbReference type="NCBIfam" id="TIGR03500">
    <property type="entry name" value="FliO_TIGR"/>
    <property type="match status" value="1"/>
</dbReference>
<accession>A0AAW6D1Q3</accession>